<organism evidence="2 3">
    <name type="scientific">Actinosynnema pretiosum</name>
    <dbReference type="NCBI Taxonomy" id="42197"/>
    <lineage>
        <taxon>Bacteria</taxon>
        <taxon>Bacillati</taxon>
        <taxon>Actinomycetota</taxon>
        <taxon>Actinomycetes</taxon>
        <taxon>Pseudonocardiales</taxon>
        <taxon>Pseudonocardiaceae</taxon>
        <taxon>Actinosynnema</taxon>
    </lineage>
</organism>
<evidence type="ECO:0000256" key="1">
    <source>
        <dbReference type="PIRSR" id="PIRSR605502-1"/>
    </source>
</evidence>
<dbReference type="Gene3D" id="1.10.4080.10">
    <property type="entry name" value="ADP-ribosylation/Crystallin J1"/>
    <property type="match status" value="1"/>
</dbReference>
<dbReference type="InterPro" id="IPR050792">
    <property type="entry name" value="ADP-ribosylglycohydrolase"/>
</dbReference>
<dbReference type="PANTHER" id="PTHR16222:SF12">
    <property type="entry name" value="ADP-RIBOSYLGLYCOHYDROLASE-RELATED"/>
    <property type="match status" value="1"/>
</dbReference>
<dbReference type="GO" id="GO:0046872">
    <property type="term" value="F:metal ion binding"/>
    <property type="evidence" value="ECO:0007669"/>
    <property type="project" value="UniProtKB-KW"/>
</dbReference>
<keyword evidence="3" id="KW-1185">Reference proteome</keyword>
<protein>
    <recommendedName>
        <fullName evidence="4">Hydrolase</fullName>
    </recommendedName>
</protein>
<dbReference type="InterPro" id="IPR036705">
    <property type="entry name" value="Ribosyl_crysJ1_sf"/>
</dbReference>
<dbReference type="RefSeq" id="WP_096492044.1">
    <property type="nucleotide sequence ID" value="NZ_CP023445.1"/>
</dbReference>
<comment type="cofactor">
    <cofactor evidence="1">
        <name>Mg(2+)</name>
        <dbReference type="ChEBI" id="CHEBI:18420"/>
    </cofactor>
    <text evidence="1">Binds 2 magnesium ions per subunit.</text>
</comment>
<sequence>MPLPEALTSLDGLSTGDAFGAQFFVPGTSPETLTPGPPPWPWTDDTQMACLVTAELRDRGEIVQDRLAAAFAEHCDPYRGYGPGAITILRRLRDGVPWREAAAGAFGGGSLGNGAAMRVAPVGAFFADDLDAVVEQATRSAEVTHAHPEGVDGAVAVALAAARPDAVFEAALDRLRPGAVRDAVALAESLLGRSPEEAVHHLGNGSRPTALTSVPLVLWIAATHAHDYRAAIGACVRAGGDVDTTAAMVGGVVRAPVPPEWLAAREPLPQDLRNSLLPNHTSGS</sequence>
<feature type="binding site" evidence="1">
    <location>
        <position position="241"/>
    </location>
    <ligand>
        <name>Mg(2+)</name>
        <dbReference type="ChEBI" id="CHEBI:18420"/>
        <label>1</label>
    </ligand>
</feature>
<feature type="binding site" evidence="1">
    <location>
        <position position="44"/>
    </location>
    <ligand>
        <name>Mg(2+)</name>
        <dbReference type="ChEBI" id="CHEBI:18420"/>
        <label>1</label>
    </ligand>
</feature>
<dbReference type="EMBL" id="CP023445">
    <property type="protein sequence ID" value="ATE53079.1"/>
    <property type="molecule type" value="Genomic_DNA"/>
</dbReference>
<dbReference type="Pfam" id="PF03747">
    <property type="entry name" value="ADP_ribosyl_GH"/>
    <property type="match status" value="1"/>
</dbReference>
<dbReference type="Proteomes" id="UP000218505">
    <property type="component" value="Chromosome"/>
</dbReference>
<dbReference type="KEGG" id="apre:CNX65_07085"/>
<reference evidence="2" key="1">
    <citation type="submission" date="2017-09" db="EMBL/GenBank/DDBJ databases">
        <title>Complete Genome Sequence of ansamitocin-producing Bacterium Actinosynnema pretiosum X47.</title>
        <authorList>
            <person name="Cao G."/>
            <person name="Zong G."/>
            <person name="Zhong C."/>
            <person name="Fu J."/>
        </authorList>
    </citation>
    <scope>NUCLEOTIDE SEQUENCE [LARGE SCALE GENOMIC DNA]</scope>
    <source>
        <strain evidence="2">X47</strain>
    </source>
</reference>
<feature type="binding site" evidence="1">
    <location>
        <position position="244"/>
    </location>
    <ligand>
        <name>Mg(2+)</name>
        <dbReference type="ChEBI" id="CHEBI:18420"/>
        <label>1</label>
    </ligand>
</feature>
<accession>A0A290Z285</accession>
<evidence type="ECO:0000313" key="2">
    <source>
        <dbReference type="EMBL" id="ATE53079.1"/>
    </source>
</evidence>
<gene>
    <name evidence="2" type="ORF">CNX65_07085</name>
</gene>
<dbReference type="InterPro" id="IPR005502">
    <property type="entry name" value="Ribosyl_crysJ1"/>
</dbReference>
<dbReference type="PANTHER" id="PTHR16222">
    <property type="entry name" value="ADP-RIBOSYLGLYCOHYDROLASE"/>
    <property type="match status" value="1"/>
</dbReference>
<name>A0A290Z285_9PSEU</name>
<dbReference type="AlphaFoldDB" id="A0A290Z285"/>
<feature type="binding site" evidence="1">
    <location>
        <position position="45"/>
    </location>
    <ligand>
        <name>Mg(2+)</name>
        <dbReference type="ChEBI" id="CHEBI:18420"/>
        <label>1</label>
    </ligand>
</feature>
<dbReference type="SUPFAM" id="SSF101478">
    <property type="entry name" value="ADP-ribosylglycohydrolase"/>
    <property type="match status" value="1"/>
</dbReference>
<keyword evidence="1" id="KW-0479">Metal-binding</keyword>
<feature type="binding site" evidence="1">
    <location>
        <position position="243"/>
    </location>
    <ligand>
        <name>Mg(2+)</name>
        <dbReference type="ChEBI" id="CHEBI:18420"/>
        <label>1</label>
    </ligand>
</feature>
<evidence type="ECO:0000313" key="3">
    <source>
        <dbReference type="Proteomes" id="UP000218505"/>
    </source>
</evidence>
<feature type="binding site" evidence="1">
    <location>
        <position position="43"/>
    </location>
    <ligand>
        <name>Mg(2+)</name>
        <dbReference type="ChEBI" id="CHEBI:18420"/>
        <label>1</label>
    </ligand>
</feature>
<proteinExistence type="predicted"/>
<keyword evidence="1" id="KW-0460">Magnesium</keyword>
<evidence type="ECO:0008006" key="4">
    <source>
        <dbReference type="Google" id="ProtNLM"/>
    </source>
</evidence>